<sequence>MDVTKMNTAITEAVQQAISTEMAKLPEIVKQAVSTAIQELQEKVNILESKVDSLEFRNQSLTSENIQLKKDLSLVAVSSAVQDINREVYSRKWNLVIHGIPGAPKEEEATTEDKVRQMGAECLKIASAQDKSQHPFAACHRLSAAKDAGIIVKFANLSSKNKWLANAKNLRNTQNNISISPDTPRCLKGLRSELLGYRKNLPAEQKKAAKTQYSQAWPFITLNLGNGRNFKPKFCVEDLVNRYYEHSVANIDYNYNHIKL</sequence>
<gene>
    <name evidence="2" type="ORF">CAPTEDRAFT_205636</name>
</gene>
<accession>R7VAD1</accession>
<dbReference type="Proteomes" id="UP000014760">
    <property type="component" value="Unassembled WGS sequence"/>
</dbReference>
<evidence type="ECO:0000313" key="4">
    <source>
        <dbReference type="Proteomes" id="UP000014760"/>
    </source>
</evidence>
<feature type="coiled-coil region" evidence="1">
    <location>
        <begin position="30"/>
        <end position="71"/>
    </location>
</feature>
<dbReference type="EMBL" id="AMQN01018034">
    <property type="status" value="NOT_ANNOTATED_CDS"/>
    <property type="molecule type" value="Genomic_DNA"/>
</dbReference>
<reference evidence="3" key="3">
    <citation type="submission" date="2015-06" db="UniProtKB">
        <authorList>
            <consortium name="EnsemblMetazoa"/>
        </authorList>
    </citation>
    <scope>IDENTIFICATION</scope>
</reference>
<reference evidence="4" key="1">
    <citation type="submission" date="2012-12" db="EMBL/GenBank/DDBJ databases">
        <authorList>
            <person name="Hellsten U."/>
            <person name="Grimwood J."/>
            <person name="Chapman J.A."/>
            <person name="Shapiro H."/>
            <person name="Aerts A."/>
            <person name="Otillar R.P."/>
            <person name="Terry A.Y."/>
            <person name="Boore J.L."/>
            <person name="Simakov O."/>
            <person name="Marletaz F."/>
            <person name="Cho S.-J."/>
            <person name="Edsinger-Gonzales E."/>
            <person name="Havlak P."/>
            <person name="Kuo D.-H."/>
            <person name="Larsson T."/>
            <person name="Lv J."/>
            <person name="Arendt D."/>
            <person name="Savage R."/>
            <person name="Osoegawa K."/>
            <person name="de Jong P."/>
            <person name="Lindberg D.R."/>
            <person name="Seaver E.C."/>
            <person name="Weisblat D.A."/>
            <person name="Putnam N.H."/>
            <person name="Grigoriev I.V."/>
            <person name="Rokhsar D.S."/>
        </authorList>
    </citation>
    <scope>NUCLEOTIDE SEQUENCE</scope>
    <source>
        <strain evidence="4">I ESC-2004</strain>
    </source>
</reference>
<reference evidence="2 4" key="2">
    <citation type="journal article" date="2013" name="Nature">
        <title>Insights into bilaterian evolution from three spiralian genomes.</title>
        <authorList>
            <person name="Simakov O."/>
            <person name="Marletaz F."/>
            <person name="Cho S.J."/>
            <person name="Edsinger-Gonzales E."/>
            <person name="Havlak P."/>
            <person name="Hellsten U."/>
            <person name="Kuo D.H."/>
            <person name="Larsson T."/>
            <person name="Lv J."/>
            <person name="Arendt D."/>
            <person name="Savage R."/>
            <person name="Osoegawa K."/>
            <person name="de Jong P."/>
            <person name="Grimwood J."/>
            <person name="Chapman J.A."/>
            <person name="Shapiro H."/>
            <person name="Aerts A."/>
            <person name="Otillar R.P."/>
            <person name="Terry A.Y."/>
            <person name="Boore J.L."/>
            <person name="Grigoriev I.V."/>
            <person name="Lindberg D.R."/>
            <person name="Seaver E.C."/>
            <person name="Weisblat D.A."/>
            <person name="Putnam N.H."/>
            <person name="Rokhsar D.S."/>
        </authorList>
    </citation>
    <scope>NUCLEOTIDE SEQUENCE</scope>
    <source>
        <strain evidence="2 4">I ESC-2004</strain>
    </source>
</reference>
<evidence type="ECO:0000313" key="3">
    <source>
        <dbReference type="EnsemblMetazoa" id="CapteP205636"/>
    </source>
</evidence>
<dbReference type="AlphaFoldDB" id="R7VAD1"/>
<keyword evidence="4" id="KW-1185">Reference proteome</keyword>
<evidence type="ECO:0000313" key="2">
    <source>
        <dbReference type="EMBL" id="ELU15497.1"/>
    </source>
</evidence>
<proteinExistence type="predicted"/>
<evidence type="ECO:0000256" key="1">
    <source>
        <dbReference type="SAM" id="Coils"/>
    </source>
</evidence>
<dbReference type="HOGENOM" id="CLU_1241148_0_0_1"/>
<name>R7VAD1_CAPTE</name>
<organism evidence="2">
    <name type="scientific">Capitella teleta</name>
    <name type="common">Polychaete worm</name>
    <dbReference type="NCBI Taxonomy" id="283909"/>
    <lineage>
        <taxon>Eukaryota</taxon>
        <taxon>Metazoa</taxon>
        <taxon>Spiralia</taxon>
        <taxon>Lophotrochozoa</taxon>
        <taxon>Annelida</taxon>
        <taxon>Polychaeta</taxon>
        <taxon>Sedentaria</taxon>
        <taxon>Scolecida</taxon>
        <taxon>Capitellidae</taxon>
        <taxon>Capitella</taxon>
    </lineage>
</organism>
<dbReference type="EMBL" id="KB293802">
    <property type="protein sequence ID" value="ELU15497.1"/>
    <property type="molecule type" value="Genomic_DNA"/>
</dbReference>
<dbReference type="EnsemblMetazoa" id="CapteT205636">
    <property type="protein sequence ID" value="CapteP205636"/>
    <property type="gene ID" value="CapteG205636"/>
</dbReference>
<keyword evidence="1" id="KW-0175">Coiled coil</keyword>
<dbReference type="Gene3D" id="3.30.70.1820">
    <property type="entry name" value="L1 transposable element, RRM domain"/>
    <property type="match status" value="1"/>
</dbReference>
<dbReference type="OrthoDB" id="6063407at2759"/>
<protein>
    <submittedName>
        <fullName evidence="2 3">Uncharacterized protein</fullName>
    </submittedName>
</protein>